<dbReference type="SUPFAM" id="SSF52467">
    <property type="entry name" value="DHS-like NAD/FAD-binding domain"/>
    <property type="match status" value="1"/>
</dbReference>
<dbReference type="Proteomes" id="UP000234857">
    <property type="component" value="Unassembled WGS sequence"/>
</dbReference>
<accession>A0A2N5ZDJ8</accession>
<protein>
    <submittedName>
        <fullName evidence="1">Uncharacterized protein</fullName>
    </submittedName>
</protein>
<evidence type="ECO:0000313" key="1">
    <source>
        <dbReference type="EMBL" id="PLX16738.1"/>
    </source>
</evidence>
<dbReference type="EMBL" id="PKTG01000107">
    <property type="protein sequence ID" value="PLX16738.1"/>
    <property type="molecule type" value="Genomic_DNA"/>
</dbReference>
<evidence type="ECO:0000313" key="2">
    <source>
        <dbReference type="Proteomes" id="UP000234857"/>
    </source>
</evidence>
<comment type="caution">
    <text evidence="1">The sequence shown here is derived from an EMBL/GenBank/DDBJ whole genome shotgun (WGS) entry which is preliminary data.</text>
</comment>
<dbReference type="AlphaFoldDB" id="A0A2N5ZDJ8"/>
<sequence length="313" mass="36354">MKTIGISFLDSYLKNSECNNKRFIKELRKIYYSSQLNLVLGSGVSKAAGLPLWPQLVKELYIDVIVNNFMEEEPDWEKLDLKTDELILQARYIKKGYGDLTKFVEAIRKNLYTREVDVDNDLMQAIGRLCVPTRASHLKSIITYNFDDLLEKKLETLKVEYKGIYDSNICFNKSDLPIYHVHGFLPQDSKEVTTKNLIFSDDDYNKQASGKIFSWSNVIQLTSFKDSCNLFIGASFNDSNLRRILEIVKNNFQGVVNYAIQKRSFDSKKQDEKNRKFCLINDYLKENVLDELGIKIIWVDDFSEIPEIIESIK</sequence>
<gene>
    <name evidence="1" type="ORF">C0601_09685</name>
</gene>
<organism evidence="1 2">
    <name type="scientific">Muiribacterium halophilum</name>
    <dbReference type="NCBI Taxonomy" id="2053465"/>
    <lineage>
        <taxon>Bacteria</taxon>
        <taxon>Candidatus Muiribacteriota</taxon>
        <taxon>Candidatus Muiribacteriia</taxon>
        <taxon>Candidatus Muiribacteriales</taxon>
        <taxon>Candidatus Muiribacteriaceae</taxon>
        <taxon>Candidatus Muiribacterium</taxon>
    </lineage>
</organism>
<dbReference type="InterPro" id="IPR029035">
    <property type="entry name" value="DHS-like_NAD/FAD-binding_dom"/>
</dbReference>
<dbReference type="Pfam" id="PF13289">
    <property type="entry name" value="SIR2_2"/>
    <property type="match status" value="1"/>
</dbReference>
<proteinExistence type="predicted"/>
<name>A0A2N5ZDJ8_MUIH1</name>
<reference evidence="1 2" key="1">
    <citation type="submission" date="2017-11" db="EMBL/GenBank/DDBJ databases">
        <title>Genome-resolved metagenomics identifies genetic mobility, metabolic interactions, and unexpected diversity in perchlorate-reducing communities.</title>
        <authorList>
            <person name="Barnum T.P."/>
            <person name="Figueroa I.A."/>
            <person name="Carlstrom C.I."/>
            <person name="Lucas L.N."/>
            <person name="Engelbrektson A.L."/>
            <person name="Coates J.D."/>
        </authorList>
    </citation>
    <scope>NUCLEOTIDE SEQUENCE [LARGE SCALE GENOMIC DNA]</scope>
    <source>
        <strain evidence="1">BM706</strain>
    </source>
</reference>